<name>A0A366Y0E0_9BACI</name>
<dbReference type="EMBL" id="QOCW01000001">
    <property type="protein sequence ID" value="RBW71308.1"/>
    <property type="molecule type" value="Genomic_DNA"/>
</dbReference>
<dbReference type="Gene3D" id="1.10.3450.10">
    <property type="entry name" value="TTHA0068-like"/>
    <property type="match status" value="1"/>
</dbReference>
<proteinExistence type="predicted"/>
<dbReference type="PANTHER" id="PTHR34796">
    <property type="entry name" value="EXPRESSED PROTEIN"/>
    <property type="match status" value="1"/>
</dbReference>
<sequence length="132" mass="15715">MSKFPYPIEYYEFFVQFNEGNYYTCHDLLEEIWMTNKSNLFLKGLLQMSVALYHYSYGNVKGARLMMNTAYRYLAPYRPSFWGIDVADCLEFIENCLLIIPQHIEMVPFEEVKELPLLPSLILYLNSNEKRN</sequence>
<dbReference type="Pfam" id="PF03745">
    <property type="entry name" value="DUF309"/>
    <property type="match status" value="1"/>
</dbReference>
<dbReference type="RefSeq" id="WP_113804013.1">
    <property type="nucleotide sequence ID" value="NZ_QOCW01000001.1"/>
</dbReference>
<protein>
    <submittedName>
        <fullName evidence="1">DUF309 domain-containing protein</fullName>
    </submittedName>
</protein>
<keyword evidence="2" id="KW-1185">Reference proteome</keyword>
<dbReference type="AlphaFoldDB" id="A0A366Y0E0"/>
<reference evidence="1 2" key="1">
    <citation type="submission" date="2018-07" db="EMBL/GenBank/DDBJ databases">
        <title>Lottiidibacillus patelloidae gen. nov., sp. nov., isolated from the intestinal tract of a marine limpet and the reclassification of B. taeanensis BH030017T, B. algicola KMM 3737T and B. hwajinpoensis SW-72T as genus Lottiidibacillus.</title>
        <authorList>
            <person name="Liu R."/>
            <person name="Huang Z."/>
        </authorList>
    </citation>
    <scope>NUCLEOTIDE SEQUENCE [LARGE SCALE GENOMIC DNA]</scope>
    <source>
        <strain evidence="1 2">BH030017</strain>
    </source>
</reference>
<evidence type="ECO:0000313" key="2">
    <source>
        <dbReference type="Proteomes" id="UP000253314"/>
    </source>
</evidence>
<dbReference type="PANTHER" id="PTHR34796:SF1">
    <property type="entry name" value="EXPRESSED PROTEIN"/>
    <property type="match status" value="1"/>
</dbReference>
<organism evidence="1 2">
    <name type="scientific">Bacillus taeanensis</name>
    <dbReference type="NCBI Taxonomy" id="273032"/>
    <lineage>
        <taxon>Bacteria</taxon>
        <taxon>Bacillati</taxon>
        <taxon>Bacillota</taxon>
        <taxon>Bacilli</taxon>
        <taxon>Bacillales</taxon>
        <taxon>Bacillaceae</taxon>
        <taxon>Bacillus</taxon>
    </lineage>
</organism>
<gene>
    <name evidence="1" type="ORF">DS031_00725</name>
</gene>
<comment type="caution">
    <text evidence="1">The sequence shown here is derived from an EMBL/GenBank/DDBJ whole genome shotgun (WGS) entry which is preliminary data.</text>
</comment>
<accession>A0A366Y0E0</accession>
<dbReference type="InterPro" id="IPR005500">
    <property type="entry name" value="DUF309"/>
</dbReference>
<dbReference type="InterPro" id="IPR023203">
    <property type="entry name" value="TTHA0068_sf"/>
</dbReference>
<dbReference type="SUPFAM" id="SSF140663">
    <property type="entry name" value="TTHA0068-like"/>
    <property type="match status" value="1"/>
</dbReference>
<dbReference type="Proteomes" id="UP000253314">
    <property type="component" value="Unassembled WGS sequence"/>
</dbReference>
<evidence type="ECO:0000313" key="1">
    <source>
        <dbReference type="EMBL" id="RBW71308.1"/>
    </source>
</evidence>
<dbReference type="OrthoDB" id="165483at2"/>